<protein>
    <recommendedName>
        <fullName evidence="2">Biotin transporter</fullName>
    </recommendedName>
</protein>
<evidence type="ECO:0000313" key="5">
    <source>
        <dbReference type="Proteomes" id="UP000594873"/>
    </source>
</evidence>
<evidence type="ECO:0000256" key="1">
    <source>
        <dbReference type="ARBA" id="ARBA00010692"/>
    </source>
</evidence>
<dbReference type="AlphaFoldDB" id="A0A7T2GJQ7"/>
<keyword evidence="3" id="KW-0812">Transmembrane</keyword>
<dbReference type="RefSeq" id="WP_200971805.1">
    <property type="nucleotide sequence ID" value="NZ_CP065592.1"/>
</dbReference>
<keyword evidence="5" id="KW-1185">Reference proteome</keyword>
<feature type="transmembrane region" description="Helical" evidence="3">
    <location>
        <begin position="59"/>
        <end position="77"/>
    </location>
</feature>
<feature type="transmembrane region" description="Helical" evidence="3">
    <location>
        <begin position="6"/>
        <end position="24"/>
    </location>
</feature>
<keyword evidence="2" id="KW-0813">Transport</keyword>
<dbReference type="GO" id="GO:0005886">
    <property type="term" value="C:plasma membrane"/>
    <property type="evidence" value="ECO:0007669"/>
    <property type="project" value="UniProtKB-SubCell"/>
</dbReference>
<dbReference type="PANTHER" id="PTHR34295">
    <property type="entry name" value="BIOTIN TRANSPORTER BIOY"/>
    <property type="match status" value="1"/>
</dbReference>
<dbReference type="GO" id="GO:0015225">
    <property type="term" value="F:biotin transmembrane transporter activity"/>
    <property type="evidence" value="ECO:0007669"/>
    <property type="project" value="UniProtKB-UniRule"/>
</dbReference>
<evidence type="ECO:0000256" key="3">
    <source>
        <dbReference type="SAM" id="Phobius"/>
    </source>
</evidence>
<gene>
    <name evidence="4" type="ORF">IC614_00440</name>
</gene>
<dbReference type="InterPro" id="IPR003784">
    <property type="entry name" value="BioY"/>
</dbReference>
<sequence length="146" mass="15182">MPVEPVPFTLQTLAVILAGMLLGWRLGLVTVLAWLAAGAAGLPVFSGGSGGWQKFLSETGGYLAGFPIAAAVTGWLGERGWGGRKPFHAFAAAMIGHALCLLPGALWLSTFVGRNDAIAQGLLPFLPGAILKSIAAVLVLMLFKKR</sequence>
<evidence type="ECO:0000256" key="2">
    <source>
        <dbReference type="PIRNR" id="PIRNR016661"/>
    </source>
</evidence>
<dbReference type="Proteomes" id="UP000594873">
    <property type="component" value="Chromosome"/>
</dbReference>
<dbReference type="PANTHER" id="PTHR34295:SF1">
    <property type="entry name" value="BIOTIN TRANSPORTER BIOY"/>
    <property type="match status" value="1"/>
</dbReference>
<evidence type="ECO:0000313" key="4">
    <source>
        <dbReference type="EMBL" id="QPQ55129.1"/>
    </source>
</evidence>
<accession>A0A7T2GJQ7</accession>
<keyword evidence="3" id="KW-1133">Transmembrane helix</keyword>
<dbReference type="PIRSF" id="PIRSF016661">
    <property type="entry name" value="BioY"/>
    <property type="match status" value="1"/>
</dbReference>
<proteinExistence type="inferred from homology"/>
<dbReference type="EMBL" id="CP065592">
    <property type="protein sequence ID" value="QPQ55129.1"/>
    <property type="molecule type" value="Genomic_DNA"/>
</dbReference>
<keyword evidence="2" id="KW-1003">Cell membrane</keyword>
<dbReference type="Gene3D" id="1.10.1760.20">
    <property type="match status" value="1"/>
</dbReference>
<dbReference type="KEGG" id="sflv:IC614_00440"/>
<reference evidence="4 5" key="1">
    <citation type="submission" date="2020-11" db="EMBL/GenBank/DDBJ databases">
        <title>Genome seq and assembly of Sphingosinicella sp.</title>
        <authorList>
            <person name="Chhetri G."/>
        </authorList>
    </citation>
    <scope>NUCLEOTIDE SEQUENCE [LARGE SCALE GENOMIC DNA]</scope>
    <source>
        <strain evidence="4 5">UDD2</strain>
    </source>
</reference>
<feature type="transmembrane region" description="Helical" evidence="3">
    <location>
        <begin position="122"/>
        <end position="143"/>
    </location>
</feature>
<dbReference type="Pfam" id="PF02632">
    <property type="entry name" value="BioY"/>
    <property type="match status" value="1"/>
</dbReference>
<feature type="transmembrane region" description="Helical" evidence="3">
    <location>
        <begin position="89"/>
        <end position="110"/>
    </location>
</feature>
<organism evidence="4 5">
    <name type="scientific">Allosphingosinicella flava</name>
    <dbReference type="NCBI Taxonomy" id="2771430"/>
    <lineage>
        <taxon>Bacteria</taxon>
        <taxon>Pseudomonadati</taxon>
        <taxon>Pseudomonadota</taxon>
        <taxon>Alphaproteobacteria</taxon>
        <taxon>Sphingomonadales</taxon>
        <taxon>Sphingomonadaceae</taxon>
        <taxon>Allosphingosinicella</taxon>
    </lineage>
</organism>
<name>A0A7T2GJQ7_9SPHN</name>
<comment type="similarity">
    <text evidence="1 2">Belongs to the BioY family.</text>
</comment>
<keyword evidence="2 3" id="KW-0472">Membrane</keyword>
<comment type="subcellular location">
    <subcellularLocation>
        <location evidence="2">Cell membrane</location>
        <topology evidence="2">Multi-pass membrane protein</topology>
    </subcellularLocation>
</comment>